<dbReference type="Gene3D" id="1.25.40.10">
    <property type="entry name" value="Tetratricopeptide repeat domain"/>
    <property type="match status" value="4"/>
</dbReference>
<feature type="repeat" description="TPR" evidence="3">
    <location>
        <begin position="720"/>
        <end position="753"/>
    </location>
</feature>
<reference evidence="4 5" key="1">
    <citation type="submission" date="2019-06" db="EMBL/GenBank/DDBJ databases">
        <authorList>
            <person name="Meng X."/>
        </authorList>
    </citation>
    <scope>NUCLEOTIDE SEQUENCE [LARGE SCALE GENOMIC DNA]</scope>
    <source>
        <strain evidence="4 5">M625</strain>
    </source>
</reference>
<keyword evidence="2 3" id="KW-0802">TPR repeat</keyword>
<feature type="repeat" description="TPR" evidence="3">
    <location>
        <begin position="686"/>
        <end position="719"/>
    </location>
</feature>
<feature type="repeat" description="TPR" evidence="3">
    <location>
        <begin position="345"/>
        <end position="378"/>
    </location>
</feature>
<dbReference type="Pfam" id="PF13181">
    <property type="entry name" value="TPR_8"/>
    <property type="match status" value="4"/>
</dbReference>
<dbReference type="Pfam" id="PF00515">
    <property type="entry name" value="TPR_1"/>
    <property type="match status" value="1"/>
</dbReference>
<feature type="repeat" description="TPR" evidence="3">
    <location>
        <begin position="311"/>
        <end position="344"/>
    </location>
</feature>
<protein>
    <submittedName>
        <fullName evidence="4">Tetratricopeptide repeat protein</fullName>
    </submittedName>
</protein>
<evidence type="ECO:0000256" key="2">
    <source>
        <dbReference type="ARBA" id="ARBA00022803"/>
    </source>
</evidence>
<dbReference type="InterPro" id="IPR050498">
    <property type="entry name" value="Ycf3"/>
</dbReference>
<feature type="repeat" description="TPR" evidence="3">
    <location>
        <begin position="584"/>
        <end position="617"/>
    </location>
</feature>
<dbReference type="OrthoDB" id="1290858at2"/>
<dbReference type="SUPFAM" id="SSF48452">
    <property type="entry name" value="TPR-like"/>
    <property type="match status" value="2"/>
</dbReference>
<organism evidence="4 5">
    <name type="scientific">Aquimarina algicola</name>
    <dbReference type="NCBI Taxonomy" id="2589995"/>
    <lineage>
        <taxon>Bacteria</taxon>
        <taxon>Pseudomonadati</taxon>
        <taxon>Bacteroidota</taxon>
        <taxon>Flavobacteriia</taxon>
        <taxon>Flavobacteriales</taxon>
        <taxon>Flavobacteriaceae</taxon>
        <taxon>Aquimarina</taxon>
    </lineage>
</organism>
<sequence length="763" mass="89389">MGYDITYHPIHKKDIEDLYINALENKEVIKTVCNTHNIESSYTDKYKHIIETALNVVSSDYFDATHGYYIANIHGLLHQYYYIRGGAFSFLFDYYPKYKAYTLPWKSLLPDFDFKQRIANKINTNFSSGVYISVEGVKKLLDDYNTNPVVKTELDCHFSDGRITVFLKALEAAKSQNRGLLEATEVIEPNPLDLTKSTCYSDIRNAFPEGIELYQATSKHQVSEVLENNNDSVQKDKIDNLESNYRMIITTFFDNLNSQLNPEHYFDILRTQYPYTYKIDFVIGWGYLELNKTNLAIEYFKKVITSGKDNFYIYHLLGDAYTQARDYENAIKSYQKSLVLYPFYELNHIRIGDIYEYKQQWENAKTAYKNAIDINPGKPEYFNNLGVYLTKLNDKKTAIAYYQKAVAMKPTYYDANKNLAWEFFKVNALEQSKNICQEAIKNLDKKGPFYDLLGRIAERENDHNNAIDYYTIAIKNYPYQPEPYCSLMLIYQNKGQHKEALVLINNCIDKNPYYAFGFYRRAKLYSKLKQFENSKNDYLKAIELGDLTANTYTSLGYVYAVGFKDSRNAIEAYNNALKLDPNYEMAYTNMASEYWLLGEQEKAIQCLEKLIARQPNCEIALLNKGIYQRKLKRYKESTDAFHTVLKYNPNHIKALINCAYNFYNSKLYKEAISYFEKVIALDVNYFNAYNYMALAYYYLENDIKAIECYTEAIRINPNKESLHFNRGLCYEHLKKYEAAKLDYEKELTINPAHEKAKKRLINL</sequence>
<dbReference type="PANTHER" id="PTHR44858:SF1">
    <property type="entry name" value="UDP-N-ACETYLGLUCOSAMINE--PEPTIDE N-ACETYLGLUCOSAMINYLTRANSFERASE SPINDLY-RELATED"/>
    <property type="match status" value="1"/>
</dbReference>
<feature type="repeat" description="TPR" evidence="3">
    <location>
        <begin position="379"/>
        <end position="412"/>
    </location>
</feature>
<evidence type="ECO:0000313" key="4">
    <source>
        <dbReference type="EMBL" id="TPN82821.1"/>
    </source>
</evidence>
<proteinExistence type="predicted"/>
<dbReference type="AlphaFoldDB" id="A0A504J9G2"/>
<accession>A0A504J9G2</accession>
<dbReference type="InterPro" id="IPR011990">
    <property type="entry name" value="TPR-like_helical_dom_sf"/>
</dbReference>
<keyword evidence="1" id="KW-0677">Repeat</keyword>
<feature type="repeat" description="TPR" evidence="3">
    <location>
        <begin position="618"/>
        <end position="651"/>
    </location>
</feature>
<dbReference type="EMBL" id="VFWZ01000008">
    <property type="protein sequence ID" value="TPN82821.1"/>
    <property type="molecule type" value="Genomic_DNA"/>
</dbReference>
<dbReference type="RefSeq" id="WP_140596128.1">
    <property type="nucleotide sequence ID" value="NZ_VFWZ01000008.1"/>
</dbReference>
<dbReference type="InterPro" id="IPR019734">
    <property type="entry name" value="TPR_rpt"/>
</dbReference>
<gene>
    <name evidence="4" type="ORF">FHK87_20555</name>
</gene>
<dbReference type="SMART" id="SM00028">
    <property type="entry name" value="TPR"/>
    <property type="match status" value="14"/>
</dbReference>
<comment type="caution">
    <text evidence="4">The sequence shown here is derived from an EMBL/GenBank/DDBJ whole genome shotgun (WGS) entry which is preliminary data.</text>
</comment>
<keyword evidence="5" id="KW-1185">Reference proteome</keyword>
<evidence type="ECO:0000256" key="3">
    <source>
        <dbReference type="PROSITE-ProRule" id="PRU00339"/>
    </source>
</evidence>
<evidence type="ECO:0000313" key="5">
    <source>
        <dbReference type="Proteomes" id="UP000315540"/>
    </source>
</evidence>
<dbReference type="PROSITE" id="PS50005">
    <property type="entry name" value="TPR"/>
    <property type="match status" value="7"/>
</dbReference>
<dbReference type="GO" id="GO:0009279">
    <property type="term" value="C:cell outer membrane"/>
    <property type="evidence" value="ECO:0007669"/>
    <property type="project" value="TreeGrafter"/>
</dbReference>
<name>A0A504J9G2_9FLAO</name>
<evidence type="ECO:0000256" key="1">
    <source>
        <dbReference type="ARBA" id="ARBA00022737"/>
    </source>
</evidence>
<dbReference type="InterPro" id="IPR013105">
    <property type="entry name" value="TPR_2"/>
</dbReference>
<dbReference type="PANTHER" id="PTHR44858">
    <property type="entry name" value="TETRATRICOPEPTIDE REPEAT PROTEIN 6"/>
    <property type="match status" value="1"/>
</dbReference>
<dbReference type="Pfam" id="PF13414">
    <property type="entry name" value="TPR_11"/>
    <property type="match status" value="1"/>
</dbReference>
<dbReference type="Pfam" id="PF07719">
    <property type="entry name" value="TPR_2"/>
    <property type="match status" value="1"/>
</dbReference>
<dbReference type="GO" id="GO:0046813">
    <property type="term" value="P:receptor-mediated virion attachment to host cell"/>
    <property type="evidence" value="ECO:0007669"/>
    <property type="project" value="TreeGrafter"/>
</dbReference>
<dbReference type="Proteomes" id="UP000315540">
    <property type="component" value="Unassembled WGS sequence"/>
</dbReference>